<dbReference type="RefSeq" id="WP_213555266.1">
    <property type="nucleotide sequence ID" value="NZ_JBHXAJ010000006.1"/>
</dbReference>
<evidence type="ECO:0000259" key="2">
    <source>
        <dbReference type="Pfam" id="PF08940"/>
    </source>
</evidence>
<evidence type="ECO:0000256" key="1">
    <source>
        <dbReference type="SAM" id="MobiDB-lite"/>
    </source>
</evidence>
<accession>A0ABX8CGZ6</accession>
<proteinExistence type="predicted"/>
<gene>
    <name evidence="3" type="ORF">KHQ06_22670</name>
</gene>
<dbReference type="Pfam" id="PF08940">
    <property type="entry name" value="DUF1918"/>
    <property type="match status" value="1"/>
</dbReference>
<keyword evidence="4" id="KW-1185">Reference proteome</keyword>
<dbReference type="InterPro" id="IPR015035">
    <property type="entry name" value="DUF1918"/>
</dbReference>
<dbReference type="SUPFAM" id="SSF50118">
    <property type="entry name" value="Cell growth inhibitor/plasmid maintenance toxic component"/>
    <property type="match status" value="1"/>
</dbReference>
<sequence>MKAQPGDWLIVEGRAVGGVVRRGLIEEVHGQDGAPPYLVHWTDTGHRALTFPGPDAYVRTSAELRAQEEIAAARYSSMQHVPASAPVGTAGADRSRH</sequence>
<dbReference type="EMBL" id="CP074371">
    <property type="protein sequence ID" value="QVI19232.1"/>
    <property type="molecule type" value="Genomic_DNA"/>
</dbReference>
<organism evidence="3 4">
    <name type="scientific">Nocardia tengchongensis</name>
    <dbReference type="NCBI Taxonomy" id="2055889"/>
    <lineage>
        <taxon>Bacteria</taxon>
        <taxon>Bacillati</taxon>
        <taxon>Actinomycetota</taxon>
        <taxon>Actinomycetes</taxon>
        <taxon>Mycobacteriales</taxon>
        <taxon>Nocardiaceae</taxon>
        <taxon>Nocardia</taxon>
    </lineage>
</organism>
<reference evidence="3 4" key="1">
    <citation type="submission" date="2021-04" db="EMBL/GenBank/DDBJ databases">
        <title>Nocardia tengchongensis.</title>
        <authorList>
            <person name="Zhuang k."/>
            <person name="Ran Y."/>
            <person name="Li W."/>
        </authorList>
    </citation>
    <scope>NUCLEOTIDE SEQUENCE [LARGE SCALE GENOMIC DNA]</scope>
    <source>
        <strain evidence="3 4">CFH S0057</strain>
    </source>
</reference>
<evidence type="ECO:0000313" key="3">
    <source>
        <dbReference type="EMBL" id="QVI19232.1"/>
    </source>
</evidence>
<evidence type="ECO:0000313" key="4">
    <source>
        <dbReference type="Proteomes" id="UP000683310"/>
    </source>
</evidence>
<feature type="domain" description="DUF1918" evidence="2">
    <location>
        <begin position="1"/>
        <end position="58"/>
    </location>
</feature>
<dbReference type="Gene3D" id="2.30.30.440">
    <property type="entry name" value="Domain of unknown function DUF1918"/>
    <property type="match status" value="1"/>
</dbReference>
<name>A0ABX8CGZ6_9NOCA</name>
<protein>
    <submittedName>
        <fullName evidence="3">DUF1918 domain-containing protein</fullName>
    </submittedName>
</protein>
<feature type="region of interest" description="Disordered" evidence="1">
    <location>
        <begin position="77"/>
        <end position="97"/>
    </location>
</feature>
<dbReference type="Proteomes" id="UP000683310">
    <property type="component" value="Chromosome"/>
</dbReference>